<comment type="caution">
    <text evidence="2">The sequence shown here is derived from an EMBL/GenBank/DDBJ whole genome shotgun (WGS) entry which is preliminary data.</text>
</comment>
<organism evidence="2 3">
    <name type="scientific">Mycena rosella</name>
    <name type="common">Pink bonnet</name>
    <name type="synonym">Agaricus rosellus</name>
    <dbReference type="NCBI Taxonomy" id="1033263"/>
    <lineage>
        <taxon>Eukaryota</taxon>
        <taxon>Fungi</taxon>
        <taxon>Dikarya</taxon>
        <taxon>Basidiomycota</taxon>
        <taxon>Agaricomycotina</taxon>
        <taxon>Agaricomycetes</taxon>
        <taxon>Agaricomycetidae</taxon>
        <taxon>Agaricales</taxon>
        <taxon>Marasmiineae</taxon>
        <taxon>Mycenaceae</taxon>
        <taxon>Mycena</taxon>
    </lineage>
</organism>
<sequence>MVKRFCGRVEDAVAIEIRRAELSFQEDNLTLRDAIDVGRIRVARNARTNISLSLDSHNNERNVGTSWRGLILSRGGVEESEDAQTCCTSALKPRSSIPGYQDDLGKYSEKAREEERRTYTFCATVPIAPPPEAPARRFPNTIPPSPPRAAKGTNRSVPGTTVGEIGPGKPSPASIFPCPTLASPAPSINEGRRSNAGRQGTIQRCQGAR</sequence>
<feature type="region of interest" description="Disordered" evidence="1">
    <location>
        <begin position="125"/>
        <end position="209"/>
    </location>
</feature>
<feature type="compositionally biased region" description="Polar residues" evidence="1">
    <location>
        <begin position="196"/>
        <end position="209"/>
    </location>
</feature>
<evidence type="ECO:0000313" key="3">
    <source>
        <dbReference type="Proteomes" id="UP001221757"/>
    </source>
</evidence>
<dbReference type="AlphaFoldDB" id="A0AAD7BTM1"/>
<dbReference type="Proteomes" id="UP001221757">
    <property type="component" value="Unassembled WGS sequence"/>
</dbReference>
<accession>A0AAD7BTM1</accession>
<gene>
    <name evidence="2" type="ORF">B0H17DRAFT_1284833</name>
</gene>
<protein>
    <submittedName>
        <fullName evidence="2">Uncharacterized protein</fullName>
    </submittedName>
</protein>
<evidence type="ECO:0000256" key="1">
    <source>
        <dbReference type="SAM" id="MobiDB-lite"/>
    </source>
</evidence>
<dbReference type="EMBL" id="JARKIE010000542">
    <property type="protein sequence ID" value="KAJ7629557.1"/>
    <property type="molecule type" value="Genomic_DNA"/>
</dbReference>
<keyword evidence="3" id="KW-1185">Reference proteome</keyword>
<proteinExistence type="predicted"/>
<name>A0AAD7BTM1_MYCRO</name>
<reference evidence="2" key="1">
    <citation type="submission" date="2023-03" db="EMBL/GenBank/DDBJ databases">
        <title>Massive genome expansion in bonnet fungi (Mycena s.s.) driven by repeated elements and novel gene families across ecological guilds.</title>
        <authorList>
            <consortium name="Lawrence Berkeley National Laboratory"/>
            <person name="Harder C.B."/>
            <person name="Miyauchi S."/>
            <person name="Viragh M."/>
            <person name="Kuo A."/>
            <person name="Thoen E."/>
            <person name="Andreopoulos B."/>
            <person name="Lu D."/>
            <person name="Skrede I."/>
            <person name="Drula E."/>
            <person name="Henrissat B."/>
            <person name="Morin E."/>
            <person name="Kohler A."/>
            <person name="Barry K."/>
            <person name="LaButti K."/>
            <person name="Morin E."/>
            <person name="Salamov A."/>
            <person name="Lipzen A."/>
            <person name="Mereny Z."/>
            <person name="Hegedus B."/>
            <person name="Baldrian P."/>
            <person name="Stursova M."/>
            <person name="Weitz H."/>
            <person name="Taylor A."/>
            <person name="Grigoriev I.V."/>
            <person name="Nagy L.G."/>
            <person name="Martin F."/>
            <person name="Kauserud H."/>
        </authorList>
    </citation>
    <scope>NUCLEOTIDE SEQUENCE</scope>
    <source>
        <strain evidence="2">CBHHK067</strain>
    </source>
</reference>
<evidence type="ECO:0000313" key="2">
    <source>
        <dbReference type="EMBL" id="KAJ7629557.1"/>
    </source>
</evidence>